<organism evidence="1 2">
    <name type="scientific">Leptonema illini DSM 21528</name>
    <dbReference type="NCBI Taxonomy" id="929563"/>
    <lineage>
        <taxon>Bacteria</taxon>
        <taxon>Pseudomonadati</taxon>
        <taxon>Spirochaetota</taxon>
        <taxon>Spirochaetia</taxon>
        <taxon>Leptospirales</taxon>
        <taxon>Leptospiraceae</taxon>
        <taxon>Leptonema</taxon>
    </lineage>
</organism>
<dbReference type="Proteomes" id="UP000005737">
    <property type="component" value="Unassembled WGS sequence"/>
</dbReference>
<dbReference type="AlphaFoldDB" id="H2CC41"/>
<evidence type="ECO:0000313" key="2">
    <source>
        <dbReference type="Proteomes" id="UP000005737"/>
    </source>
</evidence>
<dbReference type="STRING" id="183.GCA_002009735_00204"/>
<dbReference type="HOGENOM" id="CLU_2788855_0_0_12"/>
<evidence type="ECO:0000313" key="1">
    <source>
        <dbReference type="EMBL" id="EHQ05270.1"/>
    </source>
</evidence>
<gene>
    <name evidence="1" type="ORF">Lepil_0566</name>
</gene>
<dbReference type="RefSeq" id="WP_002769743.1">
    <property type="nucleotide sequence ID" value="NZ_JH597773.1"/>
</dbReference>
<keyword evidence="2" id="KW-1185">Reference proteome</keyword>
<name>H2CC41_9LEPT</name>
<proteinExistence type="predicted"/>
<accession>H2CC41</accession>
<sequence length="68" mass="8037">MIVKMHSIMYGYRKLKAQIRVEKGMPGLYVDEMGYMSPLECIKQGVDFEQISEGERQMLKRAGYRFRD</sequence>
<protein>
    <submittedName>
        <fullName evidence="1">Uncharacterized protein</fullName>
    </submittedName>
</protein>
<reference evidence="1 2" key="1">
    <citation type="submission" date="2011-10" db="EMBL/GenBank/DDBJ databases">
        <title>The Improved High-Quality Draft genome of Leptonema illini DSM 21528.</title>
        <authorList>
            <consortium name="US DOE Joint Genome Institute (JGI-PGF)"/>
            <person name="Lucas S."/>
            <person name="Copeland A."/>
            <person name="Lapidus A."/>
            <person name="Glavina del Rio T."/>
            <person name="Dalin E."/>
            <person name="Tice H."/>
            <person name="Bruce D."/>
            <person name="Goodwin L."/>
            <person name="Pitluck S."/>
            <person name="Peters L."/>
            <person name="Mikhailova N."/>
            <person name="Held B."/>
            <person name="Kyrpides N."/>
            <person name="Mavromatis K."/>
            <person name="Ivanova N."/>
            <person name="Markowitz V."/>
            <person name="Cheng J.-F."/>
            <person name="Hugenholtz P."/>
            <person name="Woyke T."/>
            <person name="Wu D."/>
            <person name="Gronow S."/>
            <person name="Wellnitz S."/>
            <person name="Brambilla E.-M."/>
            <person name="Klenk H.-P."/>
            <person name="Eisen J.A."/>
        </authorList>
    </citation>
    <scope>NUCLEOTIDE SEQUENCE [LARGE SCALE GENOMIC DNA]</scope>
    <source>
        <strain evidence="1 2">DSM 21528</strain>
    </source>
</reference>
<dbReference type="EMBL" id="JH597773">
    <property type="protein sequence ID" value="EHQ05270.1"/>
    <property type="molecule type" value="Genomic_DNA"/>
</dbReference>